<keyword evidence="1 4" id="KW-0812">Transmembrane</keyword>
<feature type="transmembrane region" description="Helical" evidence="4">
    <location>
        <begin position="269"/>
        <end position="291"/>
    </location>
</feature>
<evidence type="ECO:0000256" key="2">
    <source>
        <dbReference type="ARBA" id="ARBA00022989"/>
    </source>
</evidence>
<dbReference type="InterPro" id="IPR020846">
    <property type="entry name" value="MFS_dom"/>
</dbReference>
<gene>
    <name evidence="6" type="ORF">HOP61_00735</name>
</gene>
<feature type="transmembrane region" description="Helical" evidence="4">
    <location>
        <begin position="134"/>
        <end position="156"/>
    </location>
</feature>
<feature type="transmembrane region" description="Helical" evidence="4">
    <location>
        <begin position="74"/>
        <end position="94"/>
    </location>
</feature>
<dbReference type="GO" id="GO:0022857">
    <property type="term" value="F:transmembrane transporter activity"/>
    <property type="evidence" value="ECO:0007669"/>
    <property type="project" value="InterPro"/>
</dbReference>
<dbReference type="Pfam" id="PF06779">
    <property type="entry name" value="MFS_4"/>
    <property type="match status" value="1"/>
</dbReference>
<reference evidence="6" key="1">
    <citation type="submission" date="2020-05" db="EMBL/GenBank/DDBJ databases">
        <authorList>
            <person name="Wang L."/>
            <person name="Shao Z."/>
        </authorList>
    </citation>
    <scope>NUCLEOTIDE SEQUENCE</scope>
    <source>
        <strain evidence="6">MCCC 1A05776</strain>
    </source>
</reference>
<name>A0AAW4YM06_9GAMM</name>
<dbReference type="PANTHER" id="PTHR23537:SF1">
    <property type="entry name" value="SUGAR TRANSPORTER"/>
    <property type="match status" value="1"/>
</dbReference>
<feature type="domain" description="Major facilitator superfamily (MFS) profile" evidence="5">
    <location>
        <begin position="7"/>
        <end position="388"/>
    </location>
</feature>
<feature type="transmembrane region" description="Helical" evidence="4">
    <location>
        <begin position="162"/>
        <end position="182"/>
    </location>
</feature>
<dbReference type="InterPro" id="IPR010645">
    <property type="entry name" value="MFS_4"/>
</dbReference>
<feature type="transmembrane region" description="Helical" evidence="4">
    <location>
        <begin position="241"/>
        <end position="262"/>
    </location>
</feature>
<reference evidence="6" key="2">
    <citation type="journal article" date="2021" name="Front. Microbiol.">
        <title>Aerobic Denitrification and Heterotrophic Sulfur Oxidation in the Genus Halomonas Revealed by Six Novel Species Characterizations and Genome-Based Analysis.</title>
        <authorList>
            <person name="Wang L."/>
            <person name="Shao Z."/>
        </authorList>
    </citation>
    <scope>NUCLEOTIDE SEQUENCE</scope>
    <source>
        <strain evidence="6">MCCC 1A05776</strain>
    </source>
</reference>
<evidence type="ECO:0000313" key="7">
    <source>
        <dbReference type="Proteomes" id="UP001320178"/>
    </source>
</evidence>
<feature type="transmembrane region" description="Helical" evidence="4">
    <location>
        <begin position="9"/>
        <end position="27"/>
    </location>
</feature>
<dbReference type="Proteomes" id="UP001320178">
    <property type="component" value="Unassembled WGS sequence"/>
</dbReference>
<feature type="transmembrane region" description="Helical" evidence="4">
    <location>
        <begin position="39"/>
        <end position="62"/>
    </location>
</feature>
<comment type="caution">
    <text evidence="6">The sequence shown here is derived from an EMBL/GenBank/DDBJ whole genome shotgun (WGS) entry which is preliminary data.</text>
</comment>
<proteinExistence type="predicted"/>
<evidence type="ECO:0000313" key="6">
    <source>
        <dbReference type="EMBL" id="MCE8049821.1"/>
    </source>
</evidence>
<dbReference type="AlphaFoldDB" id="A0AAW4YM06"/>
<feature type="transmembrane region" description="Helical" evidence="4">
    <location>
        <begin position="332"/>
        <end position="352"/>
    </location>
</feature>
<evidence type="ECO:0000259" key="5">
    <source>
        <dbReference type="PROSITE" id="PS50850"/>
    </source>
</evidence>
<sequence>MIIVVSRSVIAAVMAVLVGVGLSRFAYSPLIPAIIEKAWLTPAEAVFLGAVNLAGYLIGALGGRWSASLCSTVAALRAFMLLASLSFMASAFPHSYYWLFVWRLISGVSGGALMVLAAPTVLPRVPASRRGAASGVIFTGVGIGIVLSGTIIPVMLNYDLVLTWLVLGFLSLFATGLAWFWWPKGEVDVSDGAILANRELTSRYKSGLAAIYASYGFIALGLVPHMVFLVDYIARGLSLGIVWGGRAWVFFGLGALLGPLIAGKMADSLGYGASIRCVLVIHFFSVGLLAFDHSNASLIFSSILVGSAVSGTVPLILGQIRERVSSLEEQRVAWGFATAIFALGQAGGGYLYSYLFSLSNESYSLVFLIGSFALVLSIIMNCLAPSADPKSPSRAASPRA</sequence>
<dbReference type="InterPro" id="IPR036259">
    <property type="entry name" value="MFS_trans_sf"/>
</dbReference>
<evidence type="ECO:0000256" key="1">
    <source>
        <dbReference type="ARBA" id="ARBA00022692"/>
    </source>
</evidence>
<protein>
    <submittedName>
        <fullName evidence="6">YbfB/YjiJ family MFS transporter</fullName>
    </submittedName>
</protein>
<dbReference type="PANTHER" id="PTHR23537">
    <property type="match status" value="1"/>
</dbReference>
<dbReference type="GO" id="GO:0005886">
    <property type="term" value="C:plasma membrane"/>
    <property type="evidence" value="ECO:0007669"/>
    <property type="project" value="TreeGrafter"/>
</dbReference>
<dbReference type="EMBL" id="JABFTS010000001">
    <property type="protein sequence ID" value="MCE8049821.1"/>
    <property type="molecule type" value="Genomic_DNA"/>
</dbReference>
<feature type="transmembrane region" description="Helical" evidence="4">
    <location>
        <begin position="364"/>
        <end position="384"/>
    </location>
</feature>
<dbReference type="PROSITE" id="PS50850">
    <property type="entry name" value="MFS"/>
    <property type="match status" value="1"/>
</dbReference>
<keyword evidence="3 4" id="KW-0472">Membrane</keyword>
<dbReference type="RefSeq" id="WP_234238322.1">
    <property type="nucleotide sequence ID" value="NZ_JABFTS010000001.1"/>
</dbReference>
<evidence type="ECO:0000256" key="4">
    <source>
        <dbReference type="SAM" id="Phobius"/>
    </source>
</evidence>
<organism evidence="6 7">
    <name type="scientific">Billgrantia desiderata</name>
    <dbReference type="NCBI Taxonomy" id="52021"/>
    <lineage>
        <taxon>Bacteria</taxon>
        <taxon>Pseudomonadati</taxon>
        <taxon>Pseudomonadota</taxon>
        <taxon>Gammaproteobacteria</taxon>
        <taxon>Oceanospirillales</taxon>
        <taxon>Halomonadaceae</taxon>
        <taxon>Billgrantia</taxon>
    </lineage>
</organism>
<keyword evidence="2 4" id="KW-1133">Transmembrane helix</keyword>
<evidence type="ECO:0000256" key="3">
    <source>
        <dbReference type="ARBA" id="ARBA00023136"/>
    </source>
</evidence>
<feature type="transmembrane region" description="Helical" evidence="4">
    <location>
        <begin position="100"/>
        <end position="122"/>
    </location>
</feature>
<accession>A0AAW4YM06</accession>
<feature type="transmembrane region" description="Helical" evidence="4">
    <location>
        <begin position="297"/>
        <end position="320"/>
    </location>
</feature>
<dbReference type="SUPFAM" id="SSF103473">
    <property type="entry name" value="MFS general substrate transporter"/>
    <property type="match status" value="1"/>
</dbReference>
<feature type="transmembrane region" description="Helical" evidence="4">
    <location>
        <begin position="208"/>
        <end position="229"/>
    </location>
</feature>
<dbReference type="Gene3D" id="1.20.1250.20">
    <property type="entry name" value="MFS general substrate transporter like domains"/>
    <property type="match status" value="2"/>
</dbReference>